<keyword evidence="4" id="KW-0255">Endonuclease</keyword>
<dbReference type="GO" id="GO:0004519">
    <property type="term" value="F:endonuclease activity"/>
    <property type="evidence" value="ECO:0007669"/>
    <property type="project" value="UniProtKB-KW"/>
</dbReference>
<dbReference type="AlphaFoldDB" id="A0A5S6R4Z9"/>
<evidence type="ECO:0000256" key="2">
    <source>
        <dbReference type="ARBA" id="ARBA00022695"/>
    </source>
</evidence>
<dbReference type="InterPro" id="IPR043502">
    <property type="entry name" value="DNA/RNA_pol_sf"/>
</dbReference>
<dbReference type="InterPro" id="IPR043128">
    <property type="entry name" value="Rev_trsase/Diguanyl_cyclase"/>
</dbReference>
<dbReference type="WBParaSite" id="TMUE_3000014590.1">
    <property type="protein sequence ID" value="TMUE_3000014590.1"/>
    <property type="gene ID" value="WBGene00295757"/>
</dbReference>
<dbReference type="SUPFAM" id="SSF50630">
    <property type="entry name" value="Acid proteases"/>
    <property type="match status" value="1"/>
</dbReference>
<dbReference type="SUPFAM" id="SSF56672">
    <property type="entry name" value="DNA/RNA polymerases"/>
    <property type="match status" value="1"/>
</dbReference>
<dbReference type="GO" id="GO:0016779">
    <property type="term" value="F:nucleotidyltransferase activity"/>
    <property type="evidence" value="ECO:0007669"/>
    <property type="project" value="UniProtKB-KW"/>
</dbReference>
<reference evidence="8" key="1">
    <citation type="submission" date="2019-12" db="UniProtKB">
        <authorList>
            <consortium name="WormBaseParasite"/>
        </authorList>
    </citation>
    <scope>IDENTIFICATION</scope>
</reference>
<organism evidence="7 8">
    <name type="scientific">Trichuris muris</name>
    <name type="common">Mouse whipworm</name>
    <dbReference type="NCBI Taxonomy" id="70415"/>
    <lineage>
        <taxon>Eukaryota</taxon>
        <taxon>Metazoa</taxon>
        <taxon>Ecdysozoa</taxon>
        <taxon>Nematoda</taxon>
        <taxon>Enoplea</taxon>
        <taxon>Dorylaimia</taxon>
        <taxon>Trichinellida</taxon>
        <taxon>Trichuridae</taxon>
        <taxon>Trichuris</taxon>
    </lineage>
</organism>
<dbReference type="PANTHER" id="PTHR37984:SF5">
    <property type="entry name" value="PROTEIN NYNRIN-LIKE"/>
    <property type="match status" value="1"/>
</dbReference>
<evidence type="ECO:0000313" key="7">
    <source>
        <dbReference type="Proteomes" id="UP000046395"/>
    </source>
</evidence>
<dbReference type="InterPro" id="IPR000477">
    <property type="entry name" value="RT_dom"/>
</dbReference>
<keyword evidence="4" id="KW-0378">Hydrolase</keyword>
<keyword evidence="7" id="KW-1185">Reference proteome</keyword>
<dbReference type="InterPro" id="IPR055510">
    <property type="entry name" value="DUF7083"/>
</dbReference>
<evidence type="ECO:0000256" key="4">
    <source>
        <dbReference type="ARBA" id="ARBA00022759"/>
    </source>
</evidence>
<dbReference type="Gene3D" id="3.10.10.10">
    <property type="entry name" value="HIV Type 1 Reverse Transcriptase, subunit A, domain 1"/>
    <property type="match status" value="1"/>
</dbReference>
<accession>A0A5S6R4Z9</accession>
<feature type="region of interest" description="Disordered" evidence="5">
    <location>
        <begin position="170"/>
        <end position="193"/>
    </location>
</feature>
<feature type="compositionally biased region" description="Polar residues" evidence="5">
    <location>
        <begin position="176"/>
        <end position="188"/>
    </location>
</feature>
<name>A0A5S6R4Z9_TRIMR</name>
<dbReference type="PROSITE" id="PS50878">
    <property type="entry name" value="RT_POL"/>
    <property type="match status" value="1"/>
</dbReference>
<dbReference type="PANTHER" id="PTHR37984">
    <property type="entry name" value="PROTEIN CBG26694"/>
    <property type="match status" value="1"/>
</dbReference>
<dbReference type="InterPro" id="IPR021109">
    <property type="entry name" value="Peptidase_aspartic_dom_sf"/>
</dbReference>
<dbReference type="Gene3D" id="3.30.70.270">
    <property type="match status" value="2"/>
</dbReference>
<evidence type="ECO:0000259" key="6">
    <source>
        <dbReference type="PROSITE" id="PS50878"/>
    </source>
</evidence>
<evidence type="ECO:0000256" key="5">
    <source>
        <dbReference type="SAM" id="MobiDB-lite"/>
    </source>
</evidence>
<dbReference type="InterPro" id="IPR050951">
    <property type="entry name" value="Retrovirus_Pol_polyprotein"/>
</dbReference>
<evidence type="ECO:0000313" key="8">
    <source>
        <dbReference type="WBParaSite" id="TMUE_3000014590.1"/>
    </source>
</evidence>
<keyword evidence="3" id="KW-0540">Nuclease</keyword>
<dbReference type="Proteomes" id="UP000046395">
    <property type="component" value="Unassembled WGS sequence"/>
</dbReference>
<sequence>MDDAAKERLLLRKLNTAAHQKYVNFILPKKPSDFTFTETIKSLKDMFNRQRSLFSIRYQCLKLSKRESDDFITYASVVNRECDKFQLNALTEDQFRCLVFVSGLHSPGDSEIRLRLLNKMETDPNVTIQALTEECRRIASLKQDAILVEGAAQTADEQFINAVTKKTLKSRKNWSNRKGTSANRSAPNPSLPAKPKTPCWLCGTMHFVRNCSFRSHKCQQCGITGHKEGYCPNVAKERRQKWHRAQSNRWTQKTGRINSVIDDNLATHRRFATITVDNRKIDFRIDTGSDLTLLTESTWKRLGRPQLSGSDTRAKDVSGNHVELLGQLFCCFSFRKRQVTAKCYVSRRISLNLLGVELIDRLGMYDIPINGIDSGTCVPRPERSSRADCVCTSIPVSYSLKAQKLTEHPAMSTNGLGLCSKIKASLRLKPDASPVFRPKRPVPYAAVPKVDTELNRLEKLGVISKVSHSNWAAPIVVVKKANGSFRVCADFSTGLNNMLELHQYPLPTPEELFTVLNGGRLFSKLDFADAYLQVEVEDNSKELLTINTHRGLYRYNRLPFGVKSAPGIFQQIMDTMIAGLNGTVAYLDDVLVVGRTLEEHNRNLKAVLNRVMEFGFRIRPEKCQIGVKEIRYLGYIVNEHGRRRVPDKIAAIQRMPPPFDVQSLSSFLGMLSYYGVFVKQMRELRAPLDSKKARLSFGRLNVKLHSKKQSSF</sequence>
<dbReference type="Pfam" id="PF00078">
    <property type="entry name" value="RVT_1"/>
    <property type="match status" value="1"/>
</dbReference>
<feature type="domain" description="Reverse transcriptase" evidence="6">
    <location>
        <begin position="459"/>
        <end position="637"/>
    </location>
</feature>
<keyword evidence="2" id="KW-0548">Nucleotidyltransferase</keyword>
<dbReference type="STRING" id="70415.A0A5S6R4Z9"/>
<protein>
    <submittedName>
        <fullName evidence="8">Reverse transcriptase domain-containing protein</fullName>
    </submittedName>
</protein>
<proteinExistence type="predicted"/>
<dbReference type="Pfam" id="PF23309">
    <property type="entry name" value="DUF7083"/>
    <property type="match status" value="1"/>
</dbReference>
<evidence type="ECO:0000256" key="3">
    <source>
        <dbReference type="ARBA" id="ARBA00022722"/>
    </source>
</evidence>
<dbReference type="CDD" id="cd01647">
    <property type="entry name" value="RT_LTR"/>
    <property type="match status" value="1"/>
</dbReference>
<evidence type="ECO:0000256" key="1">
    <source>
        <dbReference type="ARBA" id="ARBA00022679"/>
    </source>
</evidence>
<dbReference type="Gene3D" id="2.40.70.10">
    <property type="entry name" value="Acid Proteases"/>
    <property type="match status" value="1"/>
</dbReference>
<keyword evidence="1" id="KW-0808">Transferase</keyword>